<dbReference type="RefSeq" id="WP_152547614.1">
    <property type="nucleotide sequence ID" value="NZ_JBKBNO010000001.1"/>
</dbReference>
<keyword evidence="1" id="KW-0732">Signal</keyword>
<dbReference type="OrthoDB" id="6120318at2"/>
<organism evidence="2 3">
    <name type="scientific">Nitrincola lacisaponensis</name>
    <dbReference type="NCBI Taxonomy" id="267850"/>
    <lineage>
        <taxon>Bacteria</taxon>
        <taxon>Pseudomonadati</taxon>
        <taxon>Pseudomonadota</taxon>
        <taxon>Gammaproteobacteria</taxon>
        <taxon>Oceanospirillales</taxon>
        <taxon>Oceanospirillaceae</taxon>
        <taxon>Nitrincola</taxon>
    </lineage>
</organism>
<evidence type="ECO:0000313" key="2">
    <source>
        <dbReference type="EMBL" id="KDE40475.1"/>
    </source>
</evidence>
<gene>
    <name evidence="2" type="ORF">ADINL_1067</name>
</gene>
<dbReference type="STRING" id="267850.ADINL_1067"/>
<feature type="chain" id="PRO_5001624316" evidence="1">
    <location>
        <begin position="26"/>
        <end position="156"/>
    </location>
</feature>
<dbReference type="AlphaFoldDB" id="A0A063Y5T4"/>
<sequence length="156" mass="17589">MCKALTTGWIATLLLSLLLTPQAWAHQTATVRIDSNLASLARDQIRAGHYQRFLKQQQGSSLEFLPDAFVFDYPPAGTQGQIQQIFWNEPESLFAVINLGKQDRLLPGHLLHFYKTLPGQRREAGGALVVLQTFNHHSYVQILRADRVPAVNDRVE</sequence>
<dbReference type="EMBL" id="JMSZ01000016">
    <property type="protein sequence ID" value="KDE40475.1"/>
    <property type="molecule type" value="Genomic_DNA"/>
</dbReference>
<evidence type="ECO:0000256" key="1">
    <source>
        <dbReference type="SAM" id="SignalP"/>
    </source>
</evidence>
<comment type="caution">
    <text evidence="2">The sequence shown here is derived from an EMBL/GenBank/DDBJ whole genome shotgun (WGS) entry which is preliminary data.</text>
</comment>
<protein>
    <submittedName>
        <fullName evidence="2">Uncharacterized protein</fullName>
    </submittedName>
</protein>
<evidence type="ECO:0000313" key="3">
    <source>
        <dbReference type="Proteomes" id="UP000027318"/>
    </source>
</evidence>
<feature type="signal peptide" evidence="1">
    <location>
        <begin position="1"/>
        <end position="25"/>
    </location>
</feature>
<accession>A0A063Y5T4</accession>
<name>A0A063Y5T4_9GAMM</name>
<proteinExistence type="predicted"/>
<keyword evidence="3" id="KW-1185">Reference proteome</keyword>
<reference evidence="2 3" key="1">
    <citation type="journal article" date="2005" name="Int. J. Syst. Evol. Microbiol.">
        <title>Nitrincola lacisaponensis gen. nov., sp. nov., a novel alkaliphilic bacterium isolated from an alkaline, saline lake.</title>
        <authorList>
            <person name="Dimitriu P.A."/>
            <person name="Shukla S.K."/>
            <person name="Conradt J."/>
            <person name="Marquez M.C."/>
            <person name="Ventosa A."/>
            <person name="Maglia A."/>
            <person name="Peyton B.M."/>
            <person name="Pinkart H.C."/>
            <person name="Mormile M.R."/>
        </authorList>
    </citation>
    <scope>NUCLEOTIDE SEQUENCE [LARGE SCALE GENOMIC DNA]</scope>
    <source>
        <strain evidence="2 3">4CA</strain>
    </source>
</reference>
<dbReference type="Proteomes" id="UP000027318">
    <property type="component" value="Unassembled WGS sequence"/>
</dbReference>